<dbReference type="AlphaFoldDB" id="A0AAE1W676"/>
<dbReference type="Proteomes" id="UP001289374">
    <property type="component" value="Unassembled WGS sequence"/>
</dbReference>
<dbReference type="EMBL" id="JACGWL010000014">
    <property type="protein sequence ID" value="KAK4387521.1"/>
    <property type="molecule type" value="Genomic_DNA"/>
</dbReference>
<reference evidence="1" key="2">
    <citation type="journal article" date="2024" name="Plant">
        <title>Genomic evolution and insights into agronomic trait innovations of Sesamum species.</title>
        <authorList>
            <person name="Miao H."/>
            <person name="Wang L."/>
            <person name="Qu L."/>
            <person name="Liu H."/>
            <person name="Sun Y."/>
            <person name="Le M."/>
            <person name="Wang Q."/>
            <person name="Wei S."/>
            <person name="Zheng Y."/>
            <person name="Lin W."/>
            <person name="Duan Y."/>
            <person name="Cao H."/>
            <person name="Xiong S."/>
            <person name="Wang X."/>
            <person name="Wei L."/>
            <person name="Li C."/>
            <person name="Ma Q."/>
            <person name="Ju M."/>
            <person name="Zhao R."/>
            <person name="Li G."/>
            <person name="Mu C."/>
            <person name="Tian Q."/>
            <person name="Mei H."/>
            <person name="Zhang T."/>
            <person name="Gao T."/>
            <person name="Zhang H."/>
        </authorList>
    </citation>
    <scope>NUCLEOTIDE SEQUENCE</scope>
    <source>
        <strain evidence="1">K16</strain>
    </source>
</reference>
<keyword evidence="2" id="KW-1185">Reference proteome</keyword>
<sequence length="115" mass="12608">MHCASHFGGEVLSVFGKMECGEKAIKMKVENCSTSQKPSRCGSSDAFLDLLLLISLLSFLCSNSFRSSDGPPFGYGFGAFRFAVGFTLDDFLLAADMERCCVGRSDAMFNTWMKE</sequence>
<accession>A0AAE1W676</accession>
<gene>
    <name evidence="1" type="ORF">Sango_2358700</name>
</gene>
<evidence type="ECO:0000313" key="1">
    <source>
        <dbReference type="EMBL" id="KAK4387521.1"/>
    </source>
</evidence>
<organism evidence="1 2">
    <name type="scientific">Sesamum angolense</name>
    <dbReference type="NCBI Taxonomy" id="2727404"/>
    <lineage>
        <taxon>Eukaryota</taxon>
        <taxon>Viridiplantae</taxon>
        <taxon>Streptophyta</taxon>
        <taxon>Embryophyta</taxon>
        <taxon>Tracheophyta</taxon>
        <taxon>Spermatophyta</taxon>
        <taxon>Magnoliopsida</taxon>
        <taxon>eudicotyledons</taxon>
        <taxon>Gunneridae</taxon>
        <taxon>Pentapetalae</taxon>
        <taxon>asterids</taxon>
        <taxon>lamiids</taxon>
        <taxon>Lamiales</taxon>
        <taxon>Pedaliaceae</taxon>
        <taxon>Sesamum</taxon>
    </lineage>
</organism>
<proteinExistence type="predicted"/>
<comment type="caution">
    <text evidence="1">The sequence shown here is derived from an EMBL/GenBank/DDBJ whole genome shotgun (WGS) entry which is preliminary data.</text>
</comment>
<evidence type="ECO:0000313" key="2">
    <source>
        <dbReference type="Proteomes" id="UP001289374"/>
    </source>
</evidence>
<reference evidence="1" key="1">
    <citation type="submission" date="2020-06" db="EMBL/GenBank/DDBJ databases">
        <authorList>
            <person name="Li T."/>
            <person name="Hu X."/>
            <person name="Zhang T."/>
            <person name="Song X."/>
            <person name="Zhang H."/>
            <person name="Dai N."/>
            <person name="Sheng W."/>
            <person name="Hou X."/>
            <person name="Wei L."/>
        </authorList>
    </citation>
    <scope>NUCLEOTIDE SEQUENCE</scope>
    <source>
        <strain evidence="1">K16</strain>
        <tissue evidence="1">Leaf</tissue>
    </source>
</reference>
<name>A0AAE1W676_9LAMI</name>
<protein>
    <submittedName>
        <fullName evidence="1">Uncharacterized protein</fullName>
    </submittedName>
</protein>